<keyword evidence="4" id="KW-0812">Transmembrane</keyword>
<dbReference type="SUPFAM" id="SSF53448">
    <property type="entry name" value="Nucleotide-diphospho-sugar transferases"/>
    <property type="match status" value="1"/>
</dbReference>
<dbReference type="EMBL" id="JACIJM010000009">
    <property type="protein sequence ID" value="MBB5723327.1"/>
    <property type="molecule type" value="Genomic_DNA"/>
</dbReference>
<gene>
    <name evidence="5" type="ORF">FHS72_002967</name>
</gene>
<dbReference type="Proteomes" id="UP000535415">
    <property type="component" value="Unassembled WGS sequence"/>
</dbReference>
<dbReference type="RefSeq" id="WP_246414722.1">
    <property type="nucleotide sequence ID" value="NZ_JACIJM010000009.1"/>
</dbReference>
<evidence type="ECO:0000313" key="5">
    <source>
        <dbReference type="EMBL" id="MBB5723327.1"/>
    </source>
</evidence>
<dbReference type="PANTHER" id="PTHR43630:SF1">
    <property type="entry name" value="POLY-BETA-1,6-N-ACETYL-D-GLUCOSAMINE SYNTHASE"/>
    <property type="match status" value="1"/>
</dbReference>
<dbReference type="Gene3D" id="3.90.550.10">
    <property type="entry name" value="Spore Coat Polysaccharide Biosynthesis Protein SpsA, Chain A"/>
    <property type="match status" value="1"/>
</dbReference>
<dbReference type="CDD" id="cd06427">
    <property type="entry name" value="CESA_like_2"/>
    <property type="match status" value="1"/>
</dbReference>
<evidence type="ECO:0000256" key="2">
    <source>
        <dbReference type="ARBA" id="ARBA00022676"/>
    </source>
</evidence>
<evidence type="ECO:0000256" key="3">
    <source>
        <dbReference type="ARBA" id="ARBA00022679"/>
    </source>
</evidence>
<proteinExistence type="inferred from homology"/>
<accession>A0A7W9BMM2</accession>
<dbReference type="PANTHER" id="PTHR43630">
    <property type="entry name" value="POLY-BETA-1,6-N-ACETYL-D-GLUCOSAMINE SYNTHASE"/>
    <property type="match status" value="1"/>
</dbReference>
<keyword evidence="3 5" id="KW-0808">Transferase</keyword>
<feature type="transmembrane region" description="Helical" evidence="4">
    <location>
        <begin position="139"/>
        <end position="157"/>
    </location>
</feature>
<dbReference type="Pfam" id="PF13641">
    <property type="entry name" value="Glyco_tranf_2_3"/>
    <property type="match status" value="1"/>
</dbReference>
<keyword evidence="4" id="KW-0472">Membrane</keyword>
<evidence type="ECO:0000256" key="4">
    <source>
        <dbReference type="SAM" id="Phobius"/>
    </source>
</evidence>
<keyword evidence="4" id="KW-1133">Transmembrane helix</keyword>
<comment type="similarity">
    <text evidence="1">Belongs to the glycosyltransferase 2 family.</text>
</comment>
<dbReference type="InterPro" id="IPR029044">
    <property type="entry name" value="Nucleotide-diphossugar_trans"/>
</dbReference>
<name>A0A7W9BMM2_9RHOB</name>
<dbReference type="GO" id="GO:0016757">
    <property type="term" value="F:glycosyltransferase activity"/>
    <property type="evidence" value="ECO:0007669"/>
    <property type="project" value="UniProtKB-KW"/>
</dbReference>
<comment type="caution">
    <text evidence="5">The sequence shown here is derived from an EMBL/GenBank/DDBJ whole genome shotgun (WGS) entry which is preliminary data.</text>
</comment>
<feature type="transmembrane region" description="Helical" evidence="4">
    <location>
        <begin position="531"/>
        <end position="551"/>
    </location>
</feature>
<protein>
    <submittedName>
        <fullName evidence="5">Cellulose synthase/poly-beta-1,6-N-acetylglucosamine synthase-like glycosyltransferase</fullName>
    </submittedName>
</protein>
<feature type="transmembrane region" description="Helical" evidence="4">
    <location>
        <begin position="500"/>
        <end position="524"/>
    </location>
</feature>
<sequence>MINQQAHFDEKSRVDMHDATALTIAQSQAITYRCAVINPCVRAPEAGLVDIWGAHRCLRDHILPWRRIGGAVVILTHKPELFQKHSSALALRYGPVRMAITTEQHLFRAISLGHVDDLTKRAENRVPDAVSSRTWNAKLMLIGSVLVVLGVITLFALSPVTGFVLLSFWAIITLAANTLLKAAAAIVGIFAQPQAPDISKIDDETLPIFTILIPLYKEKEIAAHLLERVKLIDYPRDRLDLCLVMEADDETTRASLGTTNLPAWIRPIAVPQGALKTKPRALNYALDFARGSLVGVYDAEDAPDPDQLRKVAQYFAKSGEKVACLQGVLDYYNAPANWLTRCFALEYAGWFRVVLPGLERLGLVVPLGGTTLFFRRNILEKLGAWDAHNVTEDADLGVRLARHGYRTELIATTTQEEANGRFWPWVKQRSRWLKGYAITYGVHMRDPQKLYRELGLRKFLGFQILFAGTLSQFVLAPVLWSFWVMPFGVHHPMNDHLQGWVLIAVVGMFVFSELTNMFVLALGVTKAKKMWLIKWIPTVHLYFPMAAIAAYKGFYELTFKPFYWDKTTHGVLLPPAPTASPARPTSDA</sequence>
<evidence type="ECO:0000313" key="6">
    <source>
        <dbReference type="Proteomes" id="UP000535415"/>
    </source>
</evidence>
<reference evidence="5 6" key="1">
    <citation type="submission" date="2020-08" db="EMBL/GenBank/DDBJ databases">
        <title>Genomic Encyclopedia of Type Strains, Phase IV (KMG-IV): sequencing the most valuable type-strain genomes for metagenomic binning, comparative biology and taxonomic classification.</title>
        <authorList>
            <person name="Goeker M."/>
        </authorList>
    </citation>
    <scope>NUCLEOTIDE SEQUENCE [LARGE SCALE GENOMIC DNA]</scope>
    <source>
        <strain evidence="5 6">DSM 101064</strain>
    </source>
</reference>
<feature type="transmembrane region" description="Helical" evidence="4">
    <location>
        <begin position="163"/>
        <end position="191"/>
    </location>
</feature>
<dbReference type="AlphaFoldDB" id="A0A7W9BMM2"/>
<organism evidence="5 6">
    <name type="scientific">Yoonia ponticola</name>
    <dbReference type="NCBI Taxonomy" id="1524255"/>
    <lineage>
        <taxon>Bacteria</taxon>
        <taxon>Pseudomonadati</taxon>
        <taxon>Pseudomonadota</taxon>
        <taxon>Alphaproteobacteria</taxon>
        <taxon>Rhodobacterales</taxon>
        <taxon>Paracoccaceae</taxon>
        <taxon>Yoonia</taxon>
    </lineage>
</organism>
<keyword evidence="2" id="KW-0328">Glycosyltransferase</keyword>
<evidence type="ECO:0000256" key="1">
    <source>
        <dbReference type="ARBA" id="ARBA00006739"/>
    </source>
</evidence>
<feature type="transmembrane region" description="Helical" evidence="4">
    <location>
        <begin position="459"/>
        <end position="480"/>
    </location>
</feature>
<keyword evidence="6" id="KW-1185">Reference proteome</keyword>